<dbReference type="EMBL" id="JAFBFH010000053">
    <property type="protein sequence ID" value="MBM7717542.1"/>
    <property type="molecule type" value="Genomic_DNA"/>
</dbReference>
<protein>
    <submittedName>
        <fullName evidence="1">Uncharacterized protein</fullName>
    </submittedName>
</protein>
<evidence type="ECO:0000313" key="1">
    <source>
        <dbReference type="EMBL" id="MBM7717542.1"/>
    </source>
</evidence>
<organism evidence="1 2">
    <name type="scientific">Siminovitchia thermophila</name>
    <dbReference type="NCBI Taxonomy" id="1245522"/>
    <lineage>
        <taxon>Bacteria</taxon>
        <taxon>Bacillati</taxon>
        <taxon>Bacillota</taxon>
        <taxon>Bacilli</taxon>
        <taxon>Bacillales</taxon>
        <taxon>Bacillaceae</taxon>
        <taxon>Siminovitchia</taxon>
    </lineage>
</organism>
<keyword evidence="2" id="KW-1185">Reference proteome</keyword>
<gene>
    <name evidence="1" type="ORF">JOC94_004571</name>
</gene>
<reference evidence="1 2" key="1">
    <citation type="submission" date="2021-01" db="EMBL/GenBank/DDBJ databases">
        <title>Genomic Encyclopedia of Type Strains, Phase IV (KMG-IV): sequencing the most valuable type-strain genomes for metagenomic binning, comparative biology and taxonomic classification.</title>
        <authorList>
            <person name="Goeker M."/>
        </authorList>
    </citation>
    <scope>NUCLEOTIDE SEQUENCE [LARGE SCALE GENOMIC DNA]</scope>
    <source>
        <strain evidence="1 2">DSM 105453</strain>
    </source>
</reference>
<comment type="caution">
    <text evidence="1">The sequence shown here is derived from an EMBL/GenBank/DDBJ whole genome shotgun (WGS) entry which is preliminary data.</text>
</comment>
<name>A0ABS2RD20_9BACI</name>
<sequence>MFYQDGKKVLQDSPANLKRFTRKNIIGIIVTVIQDSGKLEELLLPKDYVEYVTVKDRSDDSQLNFSDLNYYVLRSKISFEGIEIIEPTLDDILRLLVKEEISYRNT</sequence>
<proteinExistence type="predicted"/>
<accession>A0ABS2RD20</accession>
<dbReference type="Proteomes" id="UP000823485">
    <property type="component" value="Unassembled WGS sequence"/>
</dbReference>
<dbReference type="RefSeq" id="WP_077113022.1">
    <property type="nucleotide sequence ID" value="NZ_JAFBFH010000053.1"/>
</dbReference>
<evidence type="ECO:0000313" key="2">
    <source>
        <dbReference type="Proteomes" id="UP000823485"/>
    </source>
</evidence>